<accession>A0ABN9A8J8</accession>
<feature type="region of interest" description="Disordered" evidence="1">
    <location>
        <begin position="182"/>
        <end position="205"/>
    </location>
</feature>
<evidence type="ECO:0000256" key="1">
    <source>
        <dbReference type="SAM" id="MobiDB-lite"/>
    </source>
</evidence>
<dbReference type="Proteomes" id="UP001176941">
    <property type="component" value="Chromosome X"/>
</dbReference>
<evidence type="ECO:0008006" key="4">
    <source>
        <dbReference type="Google" id="ProtNLM"/>
    </source>
</evidence>
<feature type="compositionally biased region" description="Polar residues" evidence="1">
    <location>
        <begin position="282"/>
        <end position="291"/>
    </location>
</feature>
<name>A0ABN9A8J8_RANTA</name>
<proteinExistence type="predicted"/>
<feature type="compositionally biased region" description="Pro residues" evidence="1">
    <location>
        <begin position="494"/>
        <end position="503"/>
    </location>
</feature>
<feature type="region of interest" description="Disordered" evidence="1">
    <location>
        <begin position="1"/>
        <end position="49"/>
    </location>
</feature>
<evidence type="ECO:0000313" key="2">
    <source>
        <dbReference type="EMBL" id="CAI9181302.1"/>
    </source>
</evidence>
<reference evidence="2" key="1">
    <citation type="submission" date="2023-04" db="EMBL/GenBank/DDBJ databases">
        <authorList>
            <consortium name="ELIXIR-Norway"/>
        </authorList>
    </citation>
    <scope>NUCLEOTIDE SEQUENCE [LARGE SCALE GENOMIC DNA]</scope>
</reference>
<dbReference type="EMBL" id="OX460343">
    <property type="protein sequence ID" value="CAI9181302.1"/>
    <property type="molecule type" value="Genomic_DNA"/>
</dbReference>
<keyword evidence="3" id="KW-1185">Reference proteome</keyword>
<feature type="region of interest" description="Disordered" evidence="1">
    <location>
        <begin position="604"/>
        <end position="637"/>
    </location>
</feature>
<protein>
    <recommendedName>
        <fullName evidence="4">Collagen alpha-1(I) chain-like</fullName>
    </recommendedName>
</protein>
<gene>
    <name evidence="2" type="ORF">MRATA1EN1_LOCUS30264</name>
</gene>
<feature type="region of interest" description="Disordered" evidence="1">
    <location>
        <begin position="650"/>
        <end position="669"/>
    </location>
</feature>
<feature type="region of interest" description="Disordered" evidence="1">
    <location>
        <begin position="441"/>
        <end position="533"/>
    </location>
</feature>
<sequence>MEGKGGESVKTRRGGVRDEAERPPGAPSGRGCQEAPAGARPTPRSVITRVGARARGRLGCPVEMLLAGSPKPGNRIAPAAGPGLGGAIPAGSPLGDPGPLLFPANSFEIAQAWGEFASLFQRGSLSYTRFARPHKVPELALVGYLQMSREGSERRRAQRAHSTLPFGGGKLATGSVASGIRAASGSGCARTKREPPGGPARPGKPSWPAPLCLPSPVFDCPCPIPDTRRVPGCRHRPWSRAMRAALRSARPVREGGDHAQRQVGRVLGANFGVPRPSVTRGLRSSATQVTSGGHKCSSAPPEHSDLPRPPSALPCCGAPAAAAAAAAGAVPKGQAAAGAGSLASGARRAARLGRRSPPASGRCPPSPPAAGRFSSRPSSCRRRCSGSLSVLAPFPPPGSAPRARKVEFRGFKLLIGISHCCVTRGGGDTHAAHSHTLTLKATSGSGLKGEAALPRPRPRWTRSPETLSFGPARGRGQRKRGDRQRGLPGQTDPQPRPRPPLPRPGRALTFRGPLPGEERRSHGRRVGPPAPRCPAVTAVETRALRWRDYRTAPAPARDLEAPLPPGTPPPQLPPACGPCLGLSPACARAELYLGAFPEVSRRRSHARAPPRAQVSDSCSSIPVLGRARPNGGGEGAWPCQAVGKESTLAGPRWGCPGEGQRPGERIALW</sequence>
<feature type="region of interest" description="Disordered" evidence="1">
    <location>
        <begin position="347"/>
        <end position="378"/>
    </location>
</feature>
<feature type="compositionally biased region" description="Low complexity" evidence="1">
    <location>
        <begin position="355"/>
        <end position="378"/>
    </location>
</feature>
<evidence type="ECO:0000313" key="3">
    <source>
        <dbReference type="Proteomes" id="UP001176941"/>
    </source>
</evidence>
<feature type="compositionally biased region" description="Basic and acidic residues" evidence="1">
    <location>
        <begin position="1"/>
        <end position="22"/>
    </location>
</feature>
<organism evidence="2 3">
    <name type="scientific">Rangifer tarandus platyrhynchus</name>
    <name type="common">Svalbard reindeer</name>
    <dbReference type="NCBI Taxonomy" id="3082113"/>
    <lineage>
        <taxon>Eukaryota</taxon>
        <taxon>Metazoa</taxon>
        <taxon>Chordata</taxon>
        <taxon>Craniata</taxon>
        <taxon>Vertebrata</taxon>
        <taxon>Euteleostomi</taxon>
        <taxon>Mammalia</taxon>
        <taxon>Eutheria</taxon>
        <taxon>Laurasiatheria</taxon>
        <taxon>Artiodactyla</taxon>
        <taxon>Ruminantia</taxon>
        <taxon>Pecora</taxon>
        <taxon>Cervidae</taxon>
        <taxon>Odocoileinae</taxon>
        <taxon>Rangifer</taxon>
    </lineage>
</organism>
<feature type="region of interest" description="Disordered" evidence="1">
    <location>
        <begin position="270"/>
        <end position="310"/>
    </location>
</feature>